<dbReference type="Proteomes" id="UP001519460">
    <property type="component" value="Unassembled WGS sequence"/>
</dbReference>
<comment type="caution">
    <text evidence="2">The sequence shown here is derived from an EMBL/GenBank/DDBJ whole genome shotgun (WGS) entry which is preliminary data.</text>
</comment>
<proteinExistence type="predicted"/>
<sequence length="99" mass="11137">MLTTGRSPRFQTGQHSLRAQTEIPAAEHERGIPLQGILMDGCPANVEPDHPSCEAQPEVPARKRERELPLEGMSIIPALKLDQEHQQQNLRERYLCKGC</sequence>
<dbReference type="EMBL" id="JACVVK020000597">
    <property type="protein sequence ID" value="KAK7463933.1"/>
    <property type="molecule type" value="Genomic_DNA"/>
</dbReference>
<protein>
    <submittedName>
        <fullName evidence="2">Uncharacterized protein</fullName>
    </submittedName>
</protein>
<evidence type="ECO:0000313" key="3">
    <source>
        <dbReference type="Proteomes" id="UP001519460"/>
    </source>
</evidence>
<keyword evidence="3" id="KW-1185">Reference proteome</keyword>
<dbReference type="AlphaFoldDB" id="A0ABD0J6W5"/>
<accession>A0ABD0J6W5</accession>
<organism evidence="2 3">
    <name type="scientific">Batillaria attramentaria</name>
    <dbReference type="NCBI Taxonomy" id="370345"/>
    <lineage>
        <taxon>Eukaryota</taxon>
        <taxon>Metazoa</taxon>
        <taxon>Spiralia</taxon>
        <taxon>Lophotrochozoa</taxon>
        <taxon>Mollusca</taxon>
        <taxon>Gastropoda</taxon>
        <taxon>Caenogastropoda</taxon>
        <taxon>Sorbeoconcha</taxon>
        <taxon>Cerithioidea</taxon>
        <taxon>Batillariidae</taxon>
        <taxon>Batillaria</taxon>
    </lineage>
</organism>
<gene>
    <name evidence="2" type="ORF">BaRGS_00038070</name>
</gene>
<evidence type="ECO:0000256" key="1">
    <source>
        <dbReference type="SAM" id="MobiDB-lite"/>
    </source>
</evidence>
<name>A0ABD0J6W5_9CAEN</name>
<feature type="compositionally biased region" description="Polar residues" evidence="1">
    <location>
        <begin position="1"/>
        <end position="19"/>
    </location>
</feature>
<reference evidence="2 3" key="1">
    <citation type="journal article" date="2023" name="Sci. Data">
        <title>Genome assembly of the Korean intertidal mud-creeper Batillaria attramentaria.</title>
        <authorList>
            <person name="Patra A.K."/>
            <person name="Ho P.T."/>
            <person name="Jun S."/>
            <person name="Lee S.J."/>
            <person name="Kim Y."/>
            <person name="Won Y.J."/>
        </authorList>
    </citation>
    <scope>NUCLEOTIDE SEQUENCE [LARGE SCALE GENOMIC DNA]</scope>
    <source>
        <strain evidence="2">Wonlab-2016</strain>
    </source>
</reference>
<evidence type="ECO:0000313" key="2">
    <source>
        <dbReference type="EMBL" id="KAK7463933.1"/>
    </source>
</evidence>
<feature type="region of interest" description="Disordered" evidence="1">
    <location>
        <begin position="1"/>
        <end position="67"/>
    </location>
</feature>